<accession>A0A250JLN2</accession>
<comment type="subcellular location">
    <subcellularLocation>
        <location evidence="1">Membrane</location>
        <topology evidence="1">Multi-pass membrane protein</topology>
    </subcellularLocation>
</comment>
<keyword evidence="5 6" id="KW-0472">Membrane</keyword>
<name>A0A250JLN2_9BACT</name>
<evidence type="ECO:0000313" key="8">
    <source>
        <dbReference type="Proteomes" id="UP000217343"/>
    </source>
</evidence>
<keyword evidence="3 6" id="KW-0812">Transmembrane</keyword>
<protein>
    <recommendedName>
        <fullName evidence="9">AI-2E family transporter</fullName>
    </recommendedName>
</protein>
<evidence type="ECO:0000256" key="2">
    <source>
        <dbReference type="ARBA" id="ARBA00009773"/>
    </source>
</evidence>
<dbReference type="Pfam" id="PF01594">
    <property type="entry name" value="AI-2E_transport"/>
    <property type="match status" value="1"/>
</dbReference>
<reference evidence="7 8" key="1">
    <citation type="submission" date="2017-06" db="EMBL/GenBank/DDBJ databases">
        <title>Sequencing and comparative analysis of myxobacterial genomes.</title>
        <authorList>
            <person name="Rupp O."/>
            <person name="Goesmann A."/>
            <person name="Sogaard-Andersen L."/>
        </authorList>
    </citation>
    <scope>NUCLEOTIDE SEQUENCE [LARGE SCALE GENOMIC DNA]</scope>
    <source>
        <strain evidence="7 8">DSM 14697</strain>
    </source>
</reference>
<dbReference type="InterPro" id="IPR002549">
    <property type="entry name" value="AI-2E-like"/>
</dbReference>
<dbReference type="AlphaFoldDB" id="A0A250JLN2"/>
<proteinExistence type="inferred from homology"/>
<dbReference type="EMBL" id="CP022203">
    <property type="protein sequence ID" value="ATB44775.1"/>
    <property type="molecule type" value="Genomic_DNA"/>
</dbReference>
<keyword evidence="8" id="KW-1185">Reference proteome</keyword>
<organism evidence="7 8">
    <name type="scientific">Corallococcus macrosporus DSM 14697</name>
    <dbReference type="NCBI Taxonomy" id="1189310"/>
    <lineage>
        <taxon>Bacteria</taxon>
        <taxon>Pseudomonadati</taxon>
        <taxon>Myxococcota</taxon>
        <taxon>Myxococcia</taxon>
        <taxon>Myxococcales</taxon>
        <taxon>Cystobacterineae</taxon>
        <taxon>Myxococcaceae</taxon>
        <taxon>Corallococcus</taxon>
    </lineage>
</organism>
<feature type="transmembrane region" description="Helical" evidence="6">
    <location>
        <begin position="26"/>
        <end position="55"/>
    </location>
</feature>
<dbReference type="RefSeq" id="WP_239989273.1">
    <property type="nucleotide sequence ID" value="NZ_CP022203.1"/>
</dbReference>
<evidence type="ECO:0000313" key="7">
    <source>
        <dbReference type="EMBL" id="ATB44775.1"/>
    </source>
</evidence>
<dbReference type="KEGG" id="mmas:MYMAC_000352"/>
<dbReference type="Proteomes" id="UP000217343">
    <property type="component" value="Chromosome"/>
</dbReference>
<evidence type="ECO:0000256" key="5">
    <source>
        <dbReference type="ARBA" id="ARBA00023136"/>
    </source>
</evidence>
<evidence type="ECO:0000256" key="6">
    <source>
        <dbReference type="SAM" id="Phobius"/>
    </source>
</evidence>
<evidence type="ECO:0000256" key="4">
    <source>
        <dbReference type="ARBA" id="ARBA00022989"/>
    </source>
</evidence>
<keyword evidence="4 6" id="KW-1133">Transmembrane helix</keyword>
<evidence type="ECO:0000256" key="3">
    <source>
        <dbReference type="ARBA" id="ARBA00022692"/>
    </source>
</evidence>
<gene>
    <name evidence="7" type="ORF">MYMAC_000352</name>
</gene>
<evidence type="ECO:0008006" key="9">
    <source>
        <dbReference type="Google" id="ProtNLM"/>
    </source>
</evidence>
<evidence type="ECO:0000256" key="1">
    <source>
        <dbReference type="ARBA" id="ARBA00004141"/>
    </source>
</evidence>
<sequence length="76" mass="8067">MDGQPERDVLAPLIFRRKVHVHPPRILLAVLFCAELAGIVGAVVAVPVAATIPIIPREVLQFRQERGASGPPAGPA</sequence>
<dbReference type="GO" id="GO:0016020">
    <property type="term" value="C:membrane"/>
    <property type="evidence" value="ECO:0007669"/>
    <property type="project" value="UniProtKB-SubCell"/>
</dbReference>
<comment type="similarity">
    <text evidence="2">Belongs to the autoinducer-2 exporter (AI-2E) (TC 2.A.86) family.</text>
</comment>